<protein>
    <submittedName>
        <fullName evidence="8">Biopolymer transporter ExbD</fullName>
    </submittedName>
</protein>
<dbReference type="GO" id="GO:0015031">
    <property type="term" value="P:protein transport"/>
    <property type="evidence" value="ECO:0007669"/>
    <property type="project" value="UniProtKB-KW"/>
</dbReference>
<proteinExistence type="inferred from homology"/>
<reference evidence="8 9" key="1">
    <citation type="submission" date="2019-08" db="EMBL/GenBank/DDBJ databases">
        <title>In-depth cultivation of the pig gut microbiome towards novel bacterial diversity and tailored functional studies.</title>
        <authorList>
            <person name="Wylensek D."/>
            <person name="Hitch T.C.A."/>
            <person name="Clavel T."/>
        </authorList>
    </citation>
    <scope>NUCLEOTIDE SEQUENCE [LARGE SCALE GENOMIC DNA]</scope>
    <source>
        <strain evidence="8 9">Oil-RF-744-WCA-WT-10</strain>
    </source>
</reference>
<keyword evidence="5" id="KW-1133">Transmembrane helix</keyword>
<evidence type="ECO:0000313" key="8">
    <source>
        <dbReference type="EMBL" id="MSS18056.1"/>
    </source>
</evidence>
<dbReference type="Pfam" id="PF02472">
    <property type="entry name" value="ExbD"/>
    <property type="match status" value="1"/>
</dbReference>
<evidence type="ECO:0000256" key="4">
    <source>
        <dbReference type="ARBA" id="ARBA00022692"/>
    </source>
</evidence>
<keyword evidence="3" id="KW-1003">Cell membrane</keyword>
<keyword evidence="6" id="KW-0472">Membrane</keyword>
<keyword evidence="9" id="KW-1185">Reference proteome</keyword>
<dbReference type="EMBL" id="VULT01000015">
    <property type="protein sequence ID" value="MSS18056.1"/>
    <property type="molecule type" value="Genomic_DNA"/>
</dbReference>
<evidence type="ECO:0000256" key="6">
    <source>
        <dbReference type="ARBA" id="ARBA00023136"/>
    </source>
</evidence>
<comment type="caution">
    <text evidence="8">The sequence shown here is derived from an EMBL/GenBank/DDBJ whole genome shotgun (WGS) entry which is preliminary data.</text>
</comment>
<keyword evidence="7" id="KW-0813">Transport</keyword>
<gene>
    <name evidence="8" type="ORF">FYJ29_09860</name>
</gene>
<evidence type="ECO:0000256" key="7">
    <source>
        <dbReference type="RuleBase" id="RU003879"/>
    </source>
</evidence>
<organism evidence="8 9">
    <name type="scientific">Sodaliphilus pleomorphus</name>
    <dbReference type="NCBI Taxonomy" id="2606626"/>
    <lineage>
        <taxon>Bacteria</taxon>
        <taxon>Pseudomonadati</taxon>
        <taxon>Bacteroidota</taxon>
        <taxon>Bacteroidia</taxon>
        <taxon>Bacteroidales</taxon>
        <taxon>Muribaculaceae</taxon>
        <taxon>Sodaliphilus</taxon>
    </lineage>
</organism>
<dbReference type="PANTHER" id="PTHR30558:SF3">
    <property type="entry name" value="BIOPOLYMER TRANSPORT PROTEIN EXBD-RELATED"/>
    <property type="match status" value="1"/>
</dbReference>
<evidence type="ECO:0000313" key="9">
    <source>
        <dbReference type="Proteomes" id="UP000483362"/>
    </source>
</evidence>
<evidence type="ECO:0000256" key="1">
    <source>
        <dbReference type="ARBA" id="ARBA00004162"/>
    </source>
</evidence>
<name>A0A6L5XF26_9BACT</name>
<keyword evidence="7" id="KW-0653">Protein transport</keyword>
<keyword evidence="4 7" id="KW-0812">Transmembrane</keyword>
<accession>A0A6L5XF26</accession>
<evidence type="ECO:0000256" key="2">
    <source>
        <dbReference type="ARBA" id="ARBA00005811"/>
    </source>
</evidence>
<dbReference type="GO" id="GO:0005886">
    <property type="term" value="C:plasma membrane"/>
    <property type="evidence" value="ECO:0007669"/>
    <property type="project" value="UniProtKB-SubCell"/>
</dbReference>
<dbReference type="RefSeq" id="WP_154328762.1">
    <property type="nucleotide sequence ID" value="NZ_CP045696.1"/>
</dbReference>
<dbReference type="InterPro" id="IPR003400">
    <property type="entry name" value="ExbD"/>
</dbReference>
<dbReference type="Proteomes" id="UP000483362">
    <property type="component" value="Unassembled WGS sequence"/>
</dbReference>
<comment type="similarity">
    <text evidence="2 7">Belongs to the ExbD/TolR family.</text>
</comment>
<comment type="subcellular location">
    <subcellularLocation>
        <location evidence="1">Cell membrane</location>
        <topology evidence="1">Single-pass membrane protein</topology>
    </subcellularLocation>
    <subcellularLocation>
        <location evidence="7">Cell membrane</location>
        <topology evidence="7">Single-pass type II membrane protein</topology>
    </subcellularLocation>
</comment>
<evidence type="ECO:0000256" key="5">
    <source>
        <dbReference type="ARBA" id="ARBA00022989"/>
    </source>
</evidence>
<dbReference type="AlphaFoldDB" id="A0A6L5XF26"/>
<sequence length="226" mass="25329">MGKVKVKKKDARIDMTAMSDVTVLLLIFFLLTSTFLQKEPVTVITPESVSEDKVPDSKLMTVLVSPKGQVYMELIGTVDTTVMSSENLRKNALGKMCEKYNVKLTAKEVKDFSKMNSFGVPMKNLKQWLDLNSDDRDKALKEGPGIPIAMTEYNGKTTEFQDWVKAVSEVMESAGEAQDIRDGKGIAIKADATTPYRMVELVMNNLQSINRNKFTLMTALKKEEEK</sequence>
<evidence type="ECO:0000256" key="3">
    <source>
        <dbReference type="ARBA" id="ARBA00022475"/>
    </source>
</evidence>
<dbReference type="PANTHER" id="PTHR30558">
    <property type="entry name" value="EXBD MEMBRANE COMPONENT OF PMF-DRIVEN MACROMOLECULE IMPORT SYSTEM"/>
    <property type="match status" value="1"/>
</dbReference>
<dbReference type="GO" id="GO:0022857">
    <property type="term" value="F:transmembrane transporter activity"/>
    <property type="evidence" value="ECO:0007669"/>
    <property type="project" value="InterPro"/>
</dbReference>